<gene>
    <name evidence="1" type="ORF">PSON_ATCC_30995.1.T1340029</name>
</gene>
<keyword evidence="2" id="KW-1185">Reference proteome</keyword>
<dbReference type="EMBL" id="CAJJDN010000134">
    <property type="protein sequence ID" value="CAD8121727.1"/>
    <property type="molecule type" value="Genomic_DNA"/>
</dbReference>
<evidence type="ECO:0000313" key="2">
    <source>
        <dbReference type="Proteomes" id="UP000692954"/>
    </source>
</evidence>
<reference evidence="1" key="1">
    <citation type="submission" date="2021-01" db="EMBL/GenBank/DDBJ databases">
        <authorList>
            <consortium name="Genoscope - CEA"/>
            <person name="William W."/>
        </authorList>
    </citation>
    <scope>NUCLEOTIDE SEQUENCE</scope>
</reference>
<accession>A0A8S1R313</accession>
<name>A0A8S1R313_9CILI</name>
<protein>
    <submittedName>
        <fullName evidence="1">Uncharacterized protein</fullName>
    </submittedName>
</protein>
<evidence type="ECO:0000313" key="1">
    <source>
        <dbReference type="EMBL" id="CAD8121727.1"/>
    </source>
</evidence>
<proteinExistence type="predicted"/>
<organism evidence="1 2">
    <name type="scientific">Paramecium sonneborni</name>
    <dbReference type="NCBI Taxonomy" id="65129"/>
    <lineage>
        <taxon>Eukaryota</taxon>
        <taxon>Sar</taxon>
        <taxon>Alveolata</taxon>
        <taxon>Ciliophora</taxon>
        <taxon>Intramacronucleata</taxon>
        <taxon>Oligohymenophorea</taxon>
        <taxon>Peniculida</taxon>
        <taxon>Parameciidae</taxon>
        <taxon>Paramecium</taxon>
    </lineage>
</organism>
<sequence length="79" mass="9559">MKCVTVEIDDDDTLLENRDGSIIQRTFCCLQHQSNHIQMMPKYRLLKGMLKAMRKVLKWILQMNRLDRPYHLLLILFQR</sequence>
<comment type="caution">
    <text evidence="1">The sequence shown here is derived from an EMBL/GenBank/DDBJ whole genome shotgun (WGS) entry which is preliminary data.</text>
</comment>
<dbReference type="AlphaFoldDB" id="A0A8S1R313"/>
<dbReference type="Proteomes" id="UP000692954">
    <property type="component" value="Unassembled WGS sequence"/>
</dbReference>